<dbReference type="SUPFAM" id="SSF56176">
    <property type="entry name" value="FAD-binding/transporter-associated domain-like"/>
    <property type="match status" value="1"/>
</dbReference>
<dbReference type="SUPFAM" id="SSF55103">
    <property type="entry name" value="FAD-linked oxidases, C-terminal domain"/>
    <property type="match status" value="1"/>
</dbReference>
<dbReference type="InterPro" id="IPR002123">
    <property type="entry name" value="Plipid/glycerol_acylTrfase"/>
</dbReference>
<dbReference type="PANTHER" id="PTHR46568">
    <property type="entry name" value="ALKYLDIHYDROXYACETONEPHOSPHATE SYNTHASE, PEROXISOMAL"/>
    <property type="match status" value="1"/>
</dbReference>
<dbReference type="InterPro" id="IPR036291">
    <property type="entry name" value="NAD(P)-bd_dom_sf"/>
</dbReference>
<dbReference type="Gene3D" id="3.40.50.720">
    <property type="entry name" value="NAD(P)-binding Rossmann-like Domain"/>
    <property type="match status" value="1"/>
</dbReference>
<protein>
    <recommendedName>
        <fullName evidence="3">alkylglycerone-phosphate synthase</fullName>
        <ecNumber evidence="3">2.5.1.26</ecNumber>
    </recommendedName>
    <alternativeName>
        <fullName evidence="6">Alkylglycerone-phosphate synthase</fullName>
    </alternativeName>
</protein>
<evidence type="ECO:0000256" key="2">
    <source>
        <dbReference type="ARBA" id="ARBA00008000"/>
    </source>
</evidence>
<dbReference type="InterPro" id="IPR025650">
    <property type="entry name" value="Alkyl-DHAP_Synthase"/>
</dbReference>
<keyword evidence="4" id="KW-0285">Flavoprotein</keyword>
<dbReference type="InterPro" id="IPR016171">
    <property type="entry name" value="Vanillyl_alc_oxidase_C-sub2"/>
</dbReference>
<comment type="pathway">
    <text evidence="1">Glycerolipid metabolism; ether lipid biosynthesis.</text>
</comment>
<dbReference type="Gene3D" id="3.30.300.330">
    <property type="match status" value="1"/>
</dbReference>
<comment type="similarity">
    <text evidence="2">Belongs to the FAD-binding oxidoreductase/transferase type 4 family.</text>
</comment>
<dbReference type="EC" id="2.5.1.26" evidence="3"/>
<keyword evidence="8" id="KW-1133">Transmembrane helix</keyword>
<dbReference type="Gene3D" id="3.30.465.10">
    <property type="match status" value="1"/>
</dbReference>
<keyword evidence="11" id="KW-1185">Reference proteome</keyword>
<keyword evidence="8" id="KW-0812">Transmembrane</keyword>
<dbReference type="InterPro" id="IPR036318">
    <property type="entry name" value="FAD-bd_PCMH-like_sf"/>
</dbReference>
<reference evidence="10" key="1">
    <citation type="submission" date="2023-10" db="EMBL/GenBank/DDBJ databases">
        <authorList>
            <person name="Chen Y."/>
            <person name="Shah S."/>
            <person name="Dougan E. K."/>
            <person name="Thang M."/>
            <person name="Chan C."/>
        </authorList>
    </citation>
    <scope>NUCLEOTIDE SEQUENCE [LARGE SCALE GENOMIC DNA]</scope>
</reference>
<dbReference type="SMART" id="SM00563">
    <property type="entry name" value="PlsC"/>
    <property type="match status" value="1"/>
</dbReference>
<feature type="transmembrane region" description="Helical" evidence="8">
    <location>
        <begin position="239"/>
        <end position="260"/>
    </location>
</feature>
<feature type="transmembrane region" description="Helical" evidence="8">
    <location>
        <begin position="338"/>
        <end position="358"/>
    </location>
</feature>
<proteinExistence type="inferred from homology"/>
<dbReference type="EMBL" id="CAUYUJ010006921">
    <property type="protein sequence ID" value="CAK0819058.1"/>
    <property type="molecule type" value="Genomic_DNA"/>
</dbReference>
<sequence>MKTLTALGGCVGFIRDASLRGRVEQAQEALPTRSALQFFTTVLKGCVIKLLGHPCAWGLVAALCSVRSADFDALVIGSVRGFPHAASIRQRPCRALLRLLRRRIGNQHLACVEGGGTSAAASTVARRCRTGALTASRLVEGGATVLTHGAGVNSWWLLPVLVEDPESVVRGLWARGFDATCTSTQLKRVPKSIGSGCSDIMDRIVYLPLTPELPREAAKSLADAVLHLRQAQPSEQGRAVASGAPAAGVWAALLSVVLALRPALLQWPLWPAGALVVRAAAVSLVALVAAVWLARRLAAEPGLQMAGAVLPALAPRRRSEGAAWWRGRLAIEQRIDGAVLLTGATGFVGGGILFGLLAQAEELGVTRIVLLLRRKDGQTVAGRLAQLRANVAFQEVQEQFDRLVTVIEGDTSQKNFGQSDAAGPWVQREPLRVVLHCAADVRFDQPLQQAALSLISASLQVALLAKRWGASRFLFVSTAFVHAVPAATSALQERLVELRDFDPMELYRDAVSHGKWAGKAMRDLGFPNTYTFAKAVAEHLILQACGTEGMQAHIVRPSIVTPAWASPYAGWSGDKPSTIVAAQLLLLKRCLRIFRCSAHPCPLVPVDVVACAAIQALVASAPAAGGVATIANATVDASEAAKLPSFQLLVDRFYQLLALRGDVSLPEAGLIFRLNRWAENATVFWLLDRVMNVFPNMVMAFGAQATLFAAQTVGLDSKALQKQCKAMQIIGRYSTLPAQYEPFSAPSSGWLFRSKVRLPEDWDPVEYNVLIQRAAILFAQSGGKSAPPPRSSTDGFQDICVVSSRPWWCDALAAFTMPGSPLLLSCADFMIRQVLKWMDFTVKVDAASLVSATELSQPLVLCPTHRSVLDFVIIGTACFRLCPLLPRLQVPHVAADAEFAGLPLLGGVLASLGAFYVRRGGGAVQPDPALRAEVSRVFQKGRPLEVFLEGLRSRGRRQLRLRSGLLRALRDVSQRTVALVPIALSYELLPEDTSFFDELRGCPRPPLSTSALVGWVFRGMRGELPSFGEARVRLGAAHVLDAAAELPVLLAEVQEQLVNLTSITALHARALAELLELHPAAVCAALRSGGVPVHESRLPAAAPLTEAERWPLVLQTATLLRARLPQQWARWLVEPVLERGSPDCCEPPPSARCSTVAPATTPPPRGDARRPSTAACGAQPSAAAPEAAAERGAPAVPSASEAFKVAAGGSPQLDMDVIVAALALRLEAAEDAAHNVARALQESGVDRVTEEHLLQQLLQTHGERQALPPPLARGAACIVAGRLSPGMVAGYSASREKPSAPRRIAPLWPTAPLHKEHRCDDEALDRWGFKDTRFSAQWVDGRPAMQVTSTRYGSLGGQPMHQLWALFQTELGVSMSVRGTLPEEALPALPPPSAGLVGRLAAVLAEDRICTDAEARLRACTGHGLADIWRLRTRSLPRAPDAVVRPAAEEEVASLLEAAQGDHGFAVIPVGGRTNVTSALTLPAREVDPRPQVALDMRGLNRVLWVNAEDGVAHVEAGITGSALKEALRAHGVNMGMEPDSMEFSTLGGWIATRASGMKRARYGNIEDMILEVSVATPSGVLWQHQGIAGRATARSAYGRASTNVGLPGMVLGSEGCLGVVTSAVVRVRPMPEIVEYQSVAFCDWEQGTQWMREVARLPAALRPASCRLMDNKQLQLSQAIREDGSRGQLASAVKRAILRLKGIRPEEAAAATLVFEGSQLEVVAQKSALSPLVRRAGGVWGGSSSGEAGYALTFAIAYLRDFALDHRILSESLETMAPWSVVDSVWPAVVAAVRAEHAAMWLPGQPYLTCRMTQLYDEGAVLYMYLAVSTIGLAPEKALEAFERLERAARRAVLDAGGCLSHHHGVGKLRAGLLPRTQAPAWSAALRGLKAAVDPANVLGARNGVWAEAARGEERCGAPL</sequence>
<feature type="transmembrane region" description="Helical" evidence="8">
    <location>
        <begin position="272"/>
        <end position="294"/>
    </location>
</feature>
<dbReference type="Gene3D" id="1.10.45.10">
    <property type="entry name" value="Vanillyl-alcohol Oxidase, Chain A, domain 4"/>
    <property type="match status" value="1"/>
</dbReference>
<dbReference type="Gene3D" id="3.30.70.3450">
    <property type="match status" value="1"/>
</dbReference>
<evidence type="ECO:0000256" key="1">
    <source>
        <dbReference type="ARBA" id="ARBA00004670"/>
    </source>
</evidence>
<evidence type="ECO:0000256" key="3">
    <source>
        <dbReference type="ARBA" id="ARBA00012385"/>
    </source>
</evidence>
<dbReference type="PANTHER" id="PTHR46568:SF1">
    <property type="entry name" value="ALKYLDIHYDROXYACETONEPHOSPHATE SYNTHASE, PEROXISOMAL"/>
    <property type="match status" value="1"/>
</dbReference>
<accession>A0ABN9RMN7</accession>
<keyword evidence="8" id="KW-0472">Membrane</keyword>
<evidence type="ECO:0000256" key="7">
    <source>
        <dbReference type="SAM" id="MobiDB-lite"/>
    </source>
</evidence>
<dbReference type="InterPro" id="IPR016166">
    <property type="entry name" value="FAD-bd_PCMH"/>
</dbReference>
<dbReference type="Pfam" id="PF01565">
    <property type="entry name" value="FAD_binding_4"/>
    <property type="match status" value="1"/>
</dbReference>
<dbReference type="Proteomes" id="UP001189429">
    <property type="component" value="Unassembled WGS sequence"/>
</dbReference>
<dbReference type="InterPro" id="IPR013120">
    <property type="entry name" value="FAR_NAD-bd"/>
</dbReference>
<dbReference type="InterPro" id="IPR016167">
    <property type="entry name" value="FAD-bd_PCMH_sub1"/>
</dbReference>
<dbReference type="SUPFAM" id="SSF51735">
    <property type="entry name" value="NAD(P)-binding Rossmann-fold domains"/>
    <property type="match status" value="1"/>
</dbReference>
<dbReference type="Pfam" id="PF07993">
    <property type="entry name" value="NAD_binding_4"/>
    <property type="match status" value="1"/>
</dbReference>
<dbReference type="SUPFAM" id="SSF69593">
    <property type="entry name" value="Glycerol-3-phosphate (1)-acyltransferase"/>
    <property type="match status" value="1"/>
</dbReference>
<evidence type="ECO:0000256" key="5">
    <source>
        <dbReference type="ARBA" id="ARBA00022827"/>
    </source>
</evidence>
<evidence type="ECO:0000256" key="8">
    <source>
        <dbReference type="SAM" id="Phobius"/>
    </source>
</evidence>
<dbReference type="InterPro" id="IPR006094">
    <property type="entry name" value="Oxid_FAD_bind_N"/>
</dbReference>
<feature type="region of interest" description="Disordered" evidence="7">
    <location>
        <begin position="1140"/>
        <end position="1195"/>
    </location>
</feature>
<name>A0ABN9RMN7_9DINO</name>
<keyword evidence="5" id="KW-0274">FAD</keyword>
<dbReference type="Gene3D" id="3.30.43.10">
    <property type="entry name" value="Uridine Diphospho-n-acetylenolpyruvylglucosamine Reductase, domain 2"/>
    <property type="match status" value="1"/>
</dbReference>
<dbReference type="InterPro" id="IPR016164">
    <property type="entry name" value="FAD-linked_Oxase-like_C"/>
</dbReference>
<dbReference type="InterPro" id="IPR016169">
    <property type="entry name" value="FAD-bd_PCMH_sub2"/>
</dbReference>
<comment type="caution">
    <text evidence="10">The sequence shown here is derived from an EMBL/GenBank/DDBJ whole genome shotgun (WGS) entry which is preliminary data.</text>
</comment>
<dbReference type="Pfam" id="PF01553">
    <property type="entry name" value="Acyltransferase"/>
    <property type="match status" value="1"/>
</dbReference>
<evidence type="ECO:0000256" key="4">
    <source>
        <dbReference type="ARBA" id="ARBA00022630"/>
    </source>
</evidence>
<organism evidence="10 11">
    <name type="scientific">Prorocentrum cordatum</name>
    <dbReference type="NCBI Taxonomy" id="2364126"/>
    <lineage>
        <taxon>Eukaryota</taxon>
        <taxon>Sar</taxon>
        <taxon>Alveolata</taxon>
        <taxon>Dinophyceae</taxon>
        <taxon>Prorocentrales</taxon>
        <taxon>Prorocentraceae</taxon>
        <taxon>Prorocentrum</taxon>
    </lineage>
</organism>
<gene>
    <name evidence="10" type="ORF">PCOR1329_LOCUS21147</name>
</gene>
<dbReference type="Pfam" id="PF02913">
    <property type="entry name" value="FAD-oxidase_C"/>
    <property type="match status" value="1"/>
</dbReference>
<dbReference type="InterPro" id="IPR004113">
    <property type="entry name" value="FAD-bd_oxidored_4_C"/>
</dbReference>
<evidence type="ECO:0000313" key="11">
    <source>
        <dbReference type="Proteomes" id="UP001189429"/>
    </source>
</evidence>
<feature type="compositionally biased region" description="Low complexity" evidence="7">
    <location>
        <begin position="1174"/>
        <end position="1195"/>
    </location>
</feature>
<evidence type="ECO:0000256" key="6">
    <source>
        <dbReference type="ARBA" id="ARBA00031574"/>
    </source>
</evidence>
<evidence type="ECO:0000313" key="10">
    <source>
        <dbReference type="EMBL" id="CAK0819058.1"/>
    </source>
</evidence>
<feature type="domain" description="FAD-binding PCMH-type" evidence="9">
    <location>
        <begin position="1436"/>
        <end position="1631"/>
    </location>
</feature>
<dbReference type="PROSITE" id="PS51387">
    <property type="entry name" value="FAD_PCMH"/>
    <property type="match status" value="1"/>
</dbReference>
<evidence type="ECO:0000259" key="9">
    <source>
        <dbReference type="PROSITE" id="PS51387"/>
    </source>
</evidence>